<accession>A0A382CZX3</accession>
<reference evidence="1" key="1">
    <citation type="submission" date="2018-05" db="EMBL/GenBank/DDBJ databases">
        <authorList>
            <person name="Lanie J.A."/>
            <person name="Ng W.-L."/>
            <person name="Kazmierczak K.M."/>
            <person name="Andrzejewski T.M."/>
            <person name="Davidsen T.M."/>
            <person name="Wayne K.J."/>
            <person name="Tettelin H."/>
            <person name="Glass J.I."/>
            <person name="Rusch D."/>
            <person name="Podicherti R."/>
            <person name="Tsui H.-C.T."/>
            <person name="Winkler M.E."/>
        </authorList>
    </citation>
    <scope>NUCLEOTIDE SEQUENCE</scope>
</reference>
<proteinExistence type="predicted"/>
<protein>
    <submittedName>
        <fullName evidence="1">Uncharacterized protein</fullName>
    </submittedName>
</protein>
<dbReference type="AlphaFoldDB" id="A0A382CZX3"/>
<dbReference type="EMBL" id="UINC01036922">
    <property type="protein sequence ID" value="SVB31625.1"/>
    <property type="molecule type" value="Genomic_DNA"/>
</dbReference>
<evidence type="ECO:0000313" key="1">
    <source>
        <dbReference type="EMBL" id="SVB31625.1"/>
    </source>
</evidence>
<gene>
    <name evidence="1" type="ORF">METZ01_LOCUS184479</name>
</gene>
<organism evidence="1">
    <name type="scientific">marine metagenome</name>
    <dbReference type="NCBI Taxonomy" id="408172"/>
    <lineage>
        <taxon>unclassified sequences</taxon>
        <taxon>metagenomes</taxon>
        <taxon>ecological metagenomes</taxon>
    </lineage>
</organism>
<name>A0A382CZX3_9ZZZZ</name>
<sequence length="39" mass="4677">MNEVCEFCGTEMEPGQEICEWEYCEDPRIANQYNEEELD</sequence>